<accession>A0A1C6S7Z5</accession>
<organism evidence="1 2">
    <name type="scientific">Micromonospora inyonensis</name>
    <dbReference type="NCBI Taxonomy" id="47866"/>
    <lineage>
        <taxon>Bacteria</taxon>
        <taxon>Bacillati</taxon>
        <taxon>Actinomycetota</taxon>
        <taxon>Actinomycetes</taxon>
        <taxon>Micromonosporales</taxon>
        <taxon>Micromonosporaceae</taxon>
        <taxon>Micromonospora</taxon>
    </lineage>
</organism>
<proteinExistence type="predicted"/>
<dbReference type="Proteomes" id="UP000198906">
    <property type="component" value="Unassembled WGS sequence"/>
</dbReference>
<evidence type="ECO:0000313" key="2">
    <source>
        <dbReference type="Proteomes" id="UP000198906"/>
    </source>
</evidence>
<evidence type="ECO:0000313" key="1">
    <source>
        <dbReference type="EMBL" id="SCL25418.1"/>
    </source>
</evidence>
<dbReference type="EMBL" id="FMHU01000002">
    <property type="protein sequence ID" value="SCL25418.1"/>
    <property type="molecule type" value="Genomic_DNA"/>
</dbReference>
<sequence>MLISVFPTAAPAAQATGTRGTASRTTDVGATAWTPIISPLYTDREERRFAHVDTDDRNLLIDLCPSGRLCVAAGEGDGRHTVFYLYYCNERSLTNFIGDGSAKNAQTGNARALLLNQNRVIQVVLNPDPDPVRVDWDPIYYIDPC</sequence>
<gene>
    <name evidence="1" type="ORF">GA0074694_4215</name>
</gene>
<reference evidence="2" key="1">
    <citation type="submission" date="2016-06" db="EMBL/GenBank/DDBJ databases">
        <authorList>
            <person name="Varghese N."/>
        </authorList>
    </citation>
    <scope>NUCLEOTIDE SEQUENCE [LARGE SCALE GENOMIC DNA]</scope>
    <source>
        <strain evidence="2">DSM 46123</strain>
    </source>
</reference>
<keyword evidence="2" id="KW-1185">Reference proteome</keyword>
<name>A0A1C6S7Z5_9ACTN</name>
<protein>
    <submittedName>
        <fullName evidence="1">Uncharacterized protein</fullName>
    </submittedName>
</protein>
<dbReference type="AlphaFoldDB" id="A0A1C6S7Z5"/>